<dbReference type="RefSeq" id="WP_357785994.1">
    <property type="nucleotide sequence ID" value="NZ_JBFAKC010000010.1"/>
</dbReference>
<evidence type="ECO:0000313" key="2">
    <source>
        <dbReference type="Proteomes" id="UP001551695"/>
    </source>
</evidence>
<evidence type="ECO:0000313" key="1">
    <source>
        <dbReference type="EMBL" id="MEV0710212.1"/>
    </source>
</evidence>
<reference evidence="1 2" key="1">
    <citation type="submission" date="2024-06" db="EMBL/GenBank/DDBJ databases">
        <title>The Natural Products Discovery Center: Release of the First 8490 Sequenced Strains for Exploring Actinobacteria Biosynthetic Diversity.</title>
        <authorList>
            <person name="Kalkreuter E."/>
            <person name="Kautsar S.A."/>
            <person name="Yang D."/>
            <person name="Bader C.D."/>
            <person name="Teijaro C.N."/>
            <person name="Fluegel L."/>
            <person name="Davis C.M."/>
            <person name="Simpson J.R."/>
            <person name="Lauterbach L."/>
            <person name="Steele A.D."/>
            <person name="Gui C."/>
            <person name="Meng S."/>
            <person name="Li G."/>
            <person name="Viehrig K."/>
            <person name="Ye F."/>
            <person name="Su P."/>
            <person name="Kiefer A.F."/>
            <person name="Nichols A."/>
            <person name="Cepeda A.J."/>
            <person name="Yan W."/>
            <person name="Fan B."/>
            <person name="Jiang Y."/>
            <person name="Adhikari A."/>
            <person name="Zheng C.-J."/>
            <person name="Schuster L."/>
            <person name="Cowan T.M."/>
            <person name="Smanski M.J."/>
            <person name="Chevrette M.G."/>
            <person name="De Carvalho L.P.S."/>
            <person name="Shen B."/>
        </authorList>
    </citation>
    <scope>NUCLEOTIDE SEQUENCE [LARGE SCALE GENOMIC DNA]</scope>
    <source>
        <strain evidence="1 2">NPDC050403</strain>
    </source>
</reference>
<dbReference type="Proteomes" id="UP001551695">
    <property type="component" value="Unassembled WGS sequence"/>
</dbReference>
<dbReference type="InterPro" id="IPR025329">
    <property type="entry name" value="DUF4235"/>
</dbReference>
<name>A0ABV3FXR1_9NOCA</name>
<accession>A0ABV3FXR1</accession>
<proteinExistence type="predicted"/>
<keyword evidence="2" id="KW-1185">Reference proteome</keyword>
<sequence length="87" mass="9243">MTTTLYKPLAMVAGVAGGIAANTVFTRLWRAVSGEDRAPHATARDDSWREVLVAAALQGAIFGLVKAAVDRAGAEGYQQLTGRWPDK</sequence>
<dbReference type="EMBL" id="JBFAKC010000010">
    <property type="protein sequence ID" value="MEV0710212.1"/>
    <property type="molecule type" value="Genomic_DNA"/>
</dbReference>
<comment type="caution">
    <text evidence="1">The sequence shown here is derived from an EMBL/GenBank/DDBJ whole genome shotgun (WGS) entry which is preliminary data.</text>
</comment>
<dbReference type="Pfam" id="PF14019">
    <property type="entry name" value="DUF4235"/>
    <property type="match status" value="1"/>
</dbReference>
<protein>
    <submittedName>
        <fullName evidence="1">DUF4235 domain-containing protein</fullName>
    </submittedName>
</protein>
<organism evidence="1 2">
    <name type="scientific">Nocardia aurea</name>
    <dbReference type="NCBI Taxonomy" id="2144174"/>
    <lineage>
        <taxon>Bacteria</taxon>
        <taxon>Bacillati</taxon>
        <taxon>Actinomycetota</taxon>
        <taxon>Actinomycetes</taxon>
        <taxon>Mycobacteriales</taxon>
        <taxon>Nocardiaceae</taxon>
        <taxon>Nocardia</taxon>
    </lineage>
</organism>
<gene>
    <name evidence="1" type="ORF">AB0I48_21830</name>
</gene>